<name>S2W176_9ACTO</name>
<sequence>MEWRVAAGYSGAVENKREHTDIDALADRYFQRVLDTSPETVTFTGLPGAPETKLDDYSPAGIAAHIDNVRETLAALDHLEERDATDRVTAAGLRDRLGLEIELYEAGEEVGKLNVIESPLQGIRDVFDVMPQDSTSDWETIAARLNDVPRALAGYRESLAQRAASGPVFAARQVERCLEQALGAASDSGSFAGLAQRGAATAPELADALEKGAARARAAYGELAETLRGLLPGATENDAVGRDRYALHSREFLGAVVDLDETYEWGIHELERIDAEQQAIARELYGEGVSVNEALTRLDQEERYTLHGVEELRSWMQHTADDAMAAATQYFDIPEAMRTIECMIAPSNSGGIYYTGPSDDFSRPGRMWWSVPEGVTEFHTWQEKTTVYHEGVPGHHLQLGLAVYLKDQLNAWRRQAYWVSGHGEGWALYAEALMAELGFHEDPGDRMGVLDSERLRAARIVVDMGVHLGKDAGKVAGGQFGTGAWDHDAAWRFLRANVAMEQSFLSYELDRYLGWPGQASAYKVGARIWKELREEARSRAGAGFDLKAWHMKALRLGGVGLDVLRSELSR</sequence>
<gene>
    <name evidence="1" type="ORF">HMPREF9237_01571</name>
</gene>
<dbReference type="PANTHER" id="PTHR33361">
    <property type="entry name" value="GLR0591 PROTEIN"/>
    <property type="match status" value="1"/>
</dbReference>
<dbReference type="PANTHER" id="PTHR33361:SF2">
    <property type="entry name" value="DUF885 DOMAIN-CONTAINING PROTEIN"/>
    <property type="match status" value="1"/>
</dbReference>
<keyword evidence="2" id="KW-1185">Reference proteome</keyword>
<dbReference type="Proteomes" id="UP000014393">
    <property type="component" value="Unassembled WGS sequence"/>
</dbReference>
<evidence type="ECO:0000313" key="1">
    <source>
        <dbReference type="EMBL" id="EPD26292.1"/>
    </source>
</evidence>
<dbReference type="eggNOG" id="COG4805">
    <property type="taxonomic scope" value="Bacteria"/>
</dbReference>
<proteinExistence type="predicted"/>
<dbReference type="EMBL" id="AGWM01000012">
    <property type="protein sequence ID" value="EPD26292.1"/>
    <property type="molecule type" value="Genomic_DNA"/>
</dbReference>
<evidence type="ECO:0000313" key="2">
    <source>
        <dbReference type="Proteomes" id="UP000014393"/>
    </source>
</evidence>
<evidence type="ECO:0008006" key="3">
    <source>
        <dbReference type="Google" id="ProtNLM"/>
    </source>
</evidence>
<dbReference type="InterPro" id="IPR010281">
    <property type="entry name" value="DUF885"/>
</dbReference>
<accession>S2W176</accession>
<dbReference type="STRING" id="59505.FB03_04335"/>
<organism evidence="1 2">
    <name type="scientific">Actinotignum schaalii FB123-CNA-2</name>
    <dbReference type="NCBI Taxonomy" id="883067"/>
    <lineage>
        <taxon>Bacteria</taxon>
        <taxon>Bacillati</taxon>
        <taxon>Actinomycetota</taxon>
        <taxon>Actinomycetes</taxon>
        <taxon>Actinomycetales</taxon>
        <taxon>Actinomycetaceae</taxon>
        <taxon>Actinotignum</taxon>
    </lineage>
</organism>
<dbReference type="AlphaFoldDB" id="S2W176"/>
<reference evidence="1 2" key="1">
    <citation type="submission" date="2013-05" db="EMBL/GenBank/DDBJ databases">
        <title>The Genome Sequence of Actinobaculum schaalii FB123-CNA2.</title>
        <authorList>
            <consortium name="The Broad Institute Genomics Platform"/>
            <person name="Earl A."/>
            <person name="Ward D."/>
            <person name="Feldgarden M."/>
            <person name="Gevers D."/>
            <person name="Saerens B."/>
            <person name="Vaneechoutte M."/>
            <person name="Walker B."/>
            <person name="Young S."/>
            <person name="Zeng Q."/>
            <person name="Gargeya S."/>
            <person name="Fitzgerald M."/>
            <person name="Haas B."/>
            <person name="Abouelleil A."/>
            <person name="Allen A.W."/>
            <person name="Alvarado L."/>
            <person name="Arachchi H.M."/>
            <person name="Berlin A.M."/>
            <person name="Chapman S.B."/>
            <person name="Gainer-Dewar J."/>
            <person name="Goldberg J."/>
            <person name="Griggs A."/>
            <person name="Gujja S."/>
            <person name="Hansen M."/>
            <person name="Howarth C."/>
            <person name="Imamovic A."/>
            <person name="Ireland A."/>
            <person name="Larimer J."/>
            <person name="McCowan C."/>
            <person name="Murphy C."/>
            <person name="Pearson M."/>
            <person name="Poon T.W."/>
            <person name="Priest M."/>
            <person name="Roberts A."/>
            <person name="Saif S."/>
            <person name="Shea T."/>
            <person name="Sisk P."/>
            <person name="Sykes S."/>
            <person name="Wortman J."/>
            <person name="Nusbaum C."/>
            <person name="Birren B."/>
        </authorList>
    </citation>
    <scope>NUCLEOTIDE SEQUENCE [LARGE SCALE GENOMIC DNA]</scope>
    <source>
        <strain evidence="1 2">FB123-CNA-2</strain>
    </source>
</reference>
<dbReference type="PATRIC" id="fig|883067.3.peg.1541"/>
<dbReference type="Pfam" id="PF05960">
    <property type="entry name" value="DUF885"/>
    <property type="match status" value="1"/>
</dbReference>
<dbReference type="HOGENOM" id="CLU_018914_3_0_11"/>
<protein>
    <recommendedName>
        <fullName evidence="3">DUF885 domain-containing protein</fullName>
    </recommendedName>
</protein>
<comment type="caution">
    <text evidence="1">The sequence shown here is derived from an EMBL/GenBank/DDBJ whole genome shotgun (WGS) entry which is preliminary data.</text>
</comment>